<organism evidence="2 3">
    <name type="scientific">Vibrio campbellii</name>
    <dbReference type="NCBI Taxonomy" id="680"/>
    <lineage>
        <taxon>Bacteria</taxon>
        <taxon>Pseudomonadati</taxon>
        <taxon>Pseudomonadota</taxon>
        <taxon>Gammaproteobacteria</taxon>
        <taxon>Vibrionales</taxon>
        <taxon>Vibrionaceae</taxon>
        <taxon>Vibrio</taxon>
    </lineage>
</organism>
<evidence type="ECO:0000313" key="2">
    <source>
        <dbReference type="EMBL" id="UTZ34782.1"/>
    </source>
</evidence>
<dbReference type="RefSeq" id="WP_255905115.1">
    <property type="nucleotide sequence ID" value="NZ_CP050472.1"/>
</dbReference>
<dbReference type="Proteomes" id="UP001059912">
    <property type="component" value="Plasmid unnamed1"/>
</dbReference>
<protein>
    <submittedName>
        <fullName evidence="2">Adenylosuccinate synthase</fullName>
    </submittedName>
</protein>
<gene>
    <name evidence="2" type="ORF">HB762_26335</name>
</gene>
<dbReference type="EMBL" id="CP050472">
    <property type="protein sequence ID" value="UTZ34782.1"/>
    <property type="molecule type" value="Genomic_DNA"/>
</dbReference>
<sequence length="240" mass="27160">MVGFKQSIFNLSCSDTIDLVGNGIAKIWTHAELCKKAVIWLRRTQKAGGGCTNAFCEVRSNPHDGEIPDAIGIRTSRKTETIVVEVKTNRSDFFADQSEIFRQNPENGLGNYRYYLCPEGLIRASELPPKWGLIYIGYRGMATVICGHYLGDKKDWPFQSNRDAELGVPSILLAKAGDFEILNGVNRLNQRLTKENTQLKRKVQDLECSNRHEELMNSLNDLGKTLKPIQRQSNIEREDK</sequence>
<accession>A0ABY5IP40</accession>
<name>A0ABY5IP40_9VIBR</name>
<geneLocation type="plasmid" evidence="2 3">
    <name>unnamed1</name>
</geneLocation>
<proteinExistence type="predicted"/>
<keyword evidence="2" id="KW-0614">Plasmid</keyword>
<keyword evidence="1" id="KW-0175">Coiled coil</keyword>
<evidence type="ECO:0000313" key="3">
    <source>
        <dbReference type="Proteomes" id="UP001059912"/>
    </source>
</evidence>
<keyword evidence="3" id="KW-1185">Reference proteome</keyword>
<evidence type="ECO:0000256" key="1">
    <source>
        <dbReference type="SAM" id="Coils"/>
    </source>
</evidence>
<feature type="coiled-coil region" evidence="1">
    <location>
        <begin position="182"/>
        <end position="209"/>
    </location>
</feature>
<reference evidence="2" key="1">
    <citation type="submission" date="2020-03" db="EMBL/GenBank/DDBJ databases">
        <title>Five strains of Vibrio campbellii isolated from Mariana Trench.</title>
        <authorList>
            <person name="Liang J."/>
            <person name="Zhang X.-H."/>
        </authorList>
    </citation>
    <scope>NUCLEOTIDE SEQUENCE</scope>
    <source>
        <strain evidence="2">LJC013</strain>
        <plasmid evidence="2">unnamed1</plasmid>
    </source>
</reference>